<dbReference type="Proteomes" id="UP000178700">
    <property type="component" value="Unassembled WGS sequence"/>
</dbReference>
<dbReference type="InterPro" id="IPR035093">
    <property type="entry name" value="RelE/ParE_toxin_dom_sf"/>
</dbReference>
<reference evidence="2 3" key="1">
    <citation type="journal article" date="2016" name="Nat. Commun.">
        <title>Thousands of microbial genomes shed light on interconnected biogeochemical processes in an aquifer system.</title>
        <authorList>
            <person name="Anantharaman K."/>
            <person name="Brown C.T."/>
            <person name="Hug L.A."/>
            <person name="Sharon I."/>
            <person name="Castelle C.J."/>
            <person name="Probst A.J."/>
            <person name="Thomas B.C."/>
            <person name="Singh A."/>
            <person name="Wilkins M.J."/>
            <person name="Karaoz U."/>
            <person name="Brodie E.L."/>
            <person name="Williams K.H."/>
            <person name="Hubbard S.S."/>
            <person name="Banfield J.F."/>
        </authorList>
    </citation>
    <scope>NUCLEOTIDE SEQUENCE [LARGE SCALE GENOMIC DNA]</scope>
</reference>
<organism evidence="2 3">
    <name type="scientific">Candidatus Nomurabacteria bacterium RIFCSPHIGHO2_01_FULL_39_10</name>
    <dbReference type="NCBI Taxonomy" id="1801733"/>
    <lineage>
        <taxon>Bacteria</taxon>
        <taxon>Candidatus Nomuraibacteriota</taxon>
    </lineage>
</organism>
<evidence type="ECO:0000256" key="1">
    <source>
        <dbReference type="ARBA" id="ARBA00022649"/>
    </source>
</evidence>
<dbReference type="AlphaFoldDB" id="A0A1F6V8J5"/>
<dbReference type="InterPro" id="IPR007712">
    <property type="entry name" value="RelE/ParE_toxin"/>
</dbReference>
<evidence type="ECO:0000313" key="3">
    <source>
        <dbReference type="Proteomes" id="UP000178700"/>
    </source>
</evidence>
<comment type="caution">
    <text evidence="2">The sequence shown here is derived from an EMBL/GenBank/DDBJ whole genome shotgun (WGS) entry which is preliminary data.</text>
</comment>
<proteinExistence type="predicted"/>
<evidence type="ECO:0000313" key="2">
    <source>
        <dbReference type="EMBL" id="OGI65844.1"/>
    </source>
</evidence>
<sequence length="94" mass="11430">MSQLPSYILVIPPSFEVIFKKLKTKKPDVFKNLENKIDKVVQNPILGKPLRNTLRNYRRVHMDPFVLMYEIHMLEVRLIDFDHHDKIYKKYKFK</sequence>
<dbReference type="Pfam" id="PF05016">
    <property type="entry name" value="ParE_toxin"/>
    <property type="match status" value="1"/>
</dbReference>
<name>A0A1F6V8J5_9BACT</name>
<protein>
    <recommendedName>
        <fullName evidence="4">Addiction module toxin RelE</fullName>
    </recommendedName>
</protein>
<accession>A0A1F6V8J5</accession>
<dbReference type="SUPFAM" id="SSF143011">
    <property type="entry name" value="RelE-like"/>
    <property type="match status" value="1"/>
</dbReference>
<keyword evidence="1" id="KW-1277">Toxin-antitoxin system</keyword>
<dbReference type="EMBL" id="MFTJ01000020">
    <property type="protein sequence ID" value="OGI65844.1"/>
    <property type="molecule type" value="Genomic_DNA"/>
</dbReference>
<evidence type="ECO:0008006" key="4">
    <source>
        <dbReference type="Google" id="ProtNLM"/>
    </source>
</evidence>
<gene>
    <name evidence="2" type="ORF">A2642_03055</name>
</gene>
<dbReference type="Gene3D" id="3.30.2310.20">
    <property type="entry name" value="RelE-like"/>
    <property type="match status" value="1"/>
</dbReference>